<name>A0AA97BBU1_9CYAN</name>
<keyword evidence="1" id="KW-0812">Transmembrane</keyword>
<feature type="transmembrane region" description="Helical" evidence="1">
    <location>
        <begin position="14"/>
        <end position="33"/>
    </location>
</feature>
<dbReference type="AlphaFoldDB" id="A0AA97BBU1"/>
<feature type="transmembrane region" description="Helical" evidence="1">
    <location>
        <begin position="45"/>
        <end position="64"/>
    </location>
</feature>
<keyword evidence="2" id="KW-0808">Transferase</keyword>
<keyword evidence="1" id="KW-1133">Transmembrane helix</keyword>
<organism evidence="2">
    <name type="scientific">Thermoleptolyngbya oregonensis NK1-22</name>
    <dbReference type="NCBI Taxonomy" id="2547457"/>
    <lineage>
        <taxon>Bacteria</taxon>
        <taxon>Bacillati</taxon>
        <taxon>Cyanobacteriota</taxon>
        <taxon>Cyanophyceae</taxon>
        <taxon>Oculatellales</taxon>
        <taxon>Oculatellaceae</taxon>
        <taxon>Thermoleptolyngbya</taxon>
    </lineage>
</organism>
<evidence type="ECO:0000256" key="1">
    <source>
        <dbReference type="SAM" id="Phobius"/>
    </source>
</evidence>
<dbReference type="PANTHER" id="PTHR31303:SF1">
    <property type="entry name" value="CTP-DEPENDENT DIACYLGLYCEROL KINASE 1"/>
    <property type="match status" value="1"/>
</dbReference>
<feature type="transmembrane region" description="Helical" evidence="1">
    <location>
        <begin position="102"/>
        <end position="119"/>
    </location>
</feature>
<dbReference type="GO" id="GO:0016779">
    <property type="term" value="F:nucleotidyltransferase activity"/>
    <property type="evidence" value="ECO:0007669"/>
    <property type="project" value="UniProtKB-KW"/>
</dbReference>
<gene>
    <name evidence="2" type="ORF">HNI00_02650</name>
</gene>
<keyword evidence="2" id="KW-0548">Nucleotidyltransferase</keyword>
<dbReference type="InterPro" id="IPR037997">
    <property type="entry name" value="Dgk1-like"/>
</dbReference>
<evidence type="ECO:0000313" key="2">
    <source>
        <dbReference type="EMBL" id="WOB42189.1"/>
    </source>
</evidence>
<sequence length="236" mass="24993">MLSALPWYASAPPLWLQLAAAALWVAGITLLAEGLNRFQLVEPETVRKIVHIGTGNVILIAWWLKIPPWVGLSFSVLFSLVALVSYRFPILPGINSVGRKSLGTFFYAVSIGVLIALFWQARPHYAALGILIMAWGDGLAALVGQSLGQRRYKIGDIEKSWEGTLTMALASFVVGGLVLGISQGTSALWGVAALVAIAATVLETFSKWGIDNLTVPIGSALLASALVEQVGLGGLG</sequence>
<dbReference type="RefSeq" id="WP_316790438.1">
    <property type="nucleotide sequence ID" value="NZ_CP053540.1"/>
</dbReference>
<dbReference type="GO" id="GO:0004143">
    <property type="term" value="F:ATP-dependent diacylglycerol kinase activity"/>
    <property type="evidence" value="ECO:0007669"/>
    <property type="project" value="InterPro"/>
</dbReference>
<reference evidence="2" key="1">
    <citation type="submission" date="2020-05" db="EMBL/GenBank/DDBJ databases">
        <authorList>
            <person name="Zhu T."/>
            <person name="Keshari N."/>
            <person name="Lu X."/>
        </authorList>
    </citation>
    <scope>NUCLEOTIDE SEQUENCE</scope>
    <source>
        <strain evidence="2">NK1-22</strain>
    </source>
</reference>
<feature type="transmembrane region" description="Helical" evidence="1">
    <location>
        <begin position="70"/>
        <end position="90"/>
    </location>
</feature>
<proteinExistence type="predicted"/>
<feature type="transmembrane region" description="Helical" evidence="1">
    <location>
        <begin position="187"/>
        <end position="205"/>
    </location>
</feature>
<feature type="transmembrane region" description="Helical" evidence="1">
    <location>
        <begin position="164"/>
        <end position="181"/>
    </location>
</feature>
<keyword evidence="1" id="KW-0472">Membrane</keyword>
<dbReference type="KEGG" id="tog:HNI00_02650"/>
<accession>A0AA97BBU1</accession>
<protein>
    <submittedName>
        <fullName evidence="2">Phosphatidate cytidylyltransferase</fullName>
    </submittedName>
</protein>
<feature type="transmembrane region" description="Helical" evidence="1">
    <location>
        <begin position="125"/>
        <end position="143"/>
    </location>
</feature>
<dbReference type="PANTHER" id="PTHR31303">
    <property type="entry name" value="CTP-DEPENDENT DIACYLGLYCEROL KINASE 1"/>
    <property type="match status" value="1"/>
</dbReference>
<dbReference type="EMBL" id="CP053540">
    <property type="protein sequence ID" value="WOB42189.1"/>
    <property type="molecule type" value="Genomic_DNA"/>
</dbReference>